<keyword evidence="3" id="KW-1185">Reference proteome</keyword>
<dbReference type="Gene3D" id="6.10.140.1340">
    <property type="match status" value="1"/>
</dbReference>
<dbReference type="PROSITE" id="PS50206">
    <property type="entry name" value="RHODANESE_3"/>
    <property type="match status" value="1"/>
</dbReference>
<dbReference type="CDD" id="cd00158">
    <property type="entry name" value="RHOD"/>
    <property type="match status" value="1"/>
</dbReference>
<dbReference type="InterPro" id="IPR001763">
    <property type="entry name" value="Rhodanese-like_dom"/>
</dbReference>
<dbReference type="SUPFAM" id="SSF52821">
    <property type="entry name" value="Rhodanese/Cell cycle control phosphatase"/>
    <property type="match status" value="1"/>
</dbReference>
<gene>
    <name evidence="2" type="ORF">DS079_16755</name>
</gene>
<dbReference type="Pfam" id="PF00581">
    <property type="entry name" value="Rhodanese"/>
    <property type="match status" value="1"/>
</dbReference>
<dbReference type="InterPro" id="IPR021309">
    <property type="entry name" value="YgaP-like_TM"/>
</dbReference>
<sequence length="198" mass="20905">MTNPLQIAPRTVSPAELTRRLSEDPELMVVDVRTPGEFETTHIHGSYNVPLDLLTEHTADLAERMHDHVVLVCQSGARAGKACSALHEAGFDAVDVLEGGIAAYQAAGGTVVRRGTRWAMDRQVRMTAGSLVLLGTLAGQLIHPRLGLLAGAIGAGLTYSALSDSCAMASVLSKMPWNRVAPDPSLAALFEKAPTQAA</sequence>
<dbReference type="InterPro" id="IPR050229">
    <property type="entry name" value="GlpE_sulfurtransferase"/>
</dbReference>
<accession>A0A426SG16</accession>
<dbReference type="PANTHER" id="PTHR43031">
    <property type="entry name" value="FAD-DEPENDENT OXIDOREDUCTASE"/>
    <property type="match status" value="1"/>
</dbReference>
<evidence type="ECO:0000313" key="3">
    <source>
        <dbReference type="Proteomes" id="UP000274327"/>
    </source>
</evidence>
<reference evidence="2 3" key="1">
    <citation type="submission" date="2018-07" db="EMBL/GenBank/DDBJ databases">
        <title>Brachybacteriurn paraconglorneratum KCTC 9916.</title>
        <authorList>
            <person name="Li Y."/>
        </authorList>
    </citation>
    <scope>NUCLEOTIDE SEQUENCE [LARGE SCALE GENOMIC DNA]</scope>
    <source>
        <strain evidence="2 3">KCTC 9916</strain>
    </source>
</reference>
<feature type="domain" description="Rhodanese" evidence="1">
    <location>
        <begin position="23"/>
        <end position="113"/>
    </location>
</feature>
<dbReference type="InterPro" id="IPR036873">
    <property type="entry name" value="Rhodanese-like_dom_sf"/>
</dbReference>
<proteinExistence type="predicted"/>
<dbReference type="EMBL" id="QOCI01000023">
    <property type="protein sequence ID" value="RRR16956.1"/>
    <property type="molecule type" value="Genomic_DNA"/>
</dbReference>
<dbReference type="Gene3D" id="3.40.250.10">
    <property type="entry name" value="Rhodanese-like domain"/>
    <property type="match status" value="1"/>
</dbReference>
<dbReference type="SMART" id="SM00450">
    <property type="entry name" value="RHOD"/>
    <property type="match status" value="1"/>
</dbReference>
<dbReference type="Pfam" id="PF11127">
    <property type="entry name" value="YgaP-like_TM"/>
    <property type="match status" value="1"/>
</dbReference>
<dbReference type="RefSeq" id="WP_094433093.1">
    <property type="nucleotide sequence ID" value="NZ_ML133869.1"/>
</dbReference>
<organism evidence="2 3">
    <name type="scientific">Brachybacterium paraconglomeratum</name>
    <dbReference type="NCBI Taxonomy" id="173362"/>
    <lineage>
        <taxon>Bacteria</taxon>
        <taxon>Bacillati</taxon>
        <taxon>Actinomycetota</taxon>
        <taxon>Actinomycetes</taxon>
        <taxon>Micrococcales</taxon>
        <taxon>Dermabacteraceae</taxon>
        <taxon>Brachybacterium</taxon>
    </lineage>
</organism>
<dbReference type="PANTHER" id="PTHR43031:SF1">
    <property type="entry name" value="PYRIDINE NUCLEOTIDE-DISULPHIDE OXIDOREDUCTASE"/>
    <property type="match status" value="1"/>
</dbReference>
<dbReference type="AlphaFoldDB" id="A0A426SG16"/>
<evidence type="ECO:0000313" key="2">
    <source>
        <dbReference type="EMBL" id="RRR16956.1"/>
    </source>
</evidence>
<dbReference type="Proteomes" id="UP000274327">
    <property type="component" value="Unassembled WGS sequence"/>
</dbReference>
<dbReference type="GeneID" id="78122661"/>
<protein>
    <submittedName>
        <fullName evidence="2">DUF2892 domain-containing protein</fullName>
    </submittedName>
</protein>
<evidence type="ECO:0000259" key="1">
    <source>
        <dbReference type="PROSITE" id="PS50206"/>
    </source>
</evidence>
<name>A0A426SG16_9MICO</name>
<comment type="caution">
    <text evidence="2">The sequence shown here is derived from an EMBL/GenBank/DDBJ whole genome shotgun (WGS) entry which is preliminary data.</text>
</comment>